<evidence type="ECO:0000256" key="2">
    <source>
        <dbReference type="SAM" id="MobiDB-lite"/>
    </source>
</evidence>
<name>A0A0D0DV66_9AGAM</name>
<feature type="region of interest" description="Disordered" evidence="2">
    <location>
        <begin position="87"/>
        <end position="141"/>
    </location>
</feature>
<dbReference type="InterPro" id="IPR001841">
    <property type="entry name" value="Znf_RING"/>
</dbReference>
<sequence length="330" mass="36120">MADFDSEDEFPNDFDGLDLSNVPGLQPPTSGIDTFEPPGPLVGHQHLVPTIGSGSRGSTSSPDIGDVDSSFLAAVDELEARALHDWTRGPSNATNDATKTTNAVPTYKTDNTSSLEQVRKRSIYSPGASPAKKKGKTREKPQEDIDIWTISEAYEAELTCPICCDIFVGAHVSNPCGHTCCGECGHMWLARNKSTPTCAICRSSLSDTKPLLPNFAVDNLVRQHLQALASSGQSDWQDKGDKLVGWNNRLESWEKRVAATRAAEVKLKEVARQYRLRSHHHRAEEYLHPYAPPWMGGNRGIIGGEEEDLFPRIVNPGAPPRGANLHVPQY</sequence>
<gene>
    <name evidence="4" type="ORF">PAXRUDRAFT_823821</name>
</gene>
<dbReference type="InterPro" id="IPR013083">
    <property type="entry name" value="Znf_RING/FYVE/PHD"/>
</dbReference>
<dbReference type="SUPFAM" id="SSF57850">
    <property type="entry name" value="RING/U-box"/>
    <property type="match status" value="1"/>
</dbReference>
<keyword evidence="1" id="KW-0862">Zinc</keyword>
<organism evidence="4 5">
    <name type="scientific">Paxillus rubicundulus Ve08.2h10</name>
    <dbReference type="NCBI Taxonomy" id="930991"/>
    <lineage>
        <taxon>Eukaryota</taxon>
        <taxon>Fungi</taxon>
        <taxon>Dikarya</taxon>
        <taxon>Basidiomycota</taxon>
        <taxon>Agaricomycotina</taxon>
        <taxon>Agaricomycetes</taxon>
        <taxon>Agaricomycetidae</taxon>
        <taxon>Boletales</taxon>
        <taxon>Paxilineae</taxon>
        <taxon>Paxillaceae</taxon>
        <taxon>Paxillus</taxon>
    </lineage>
</organism>
<dbReference type="PROSITE" id="PS50089">
    <property type="entry name" value="ZF_RING_2"/>
    <property type="match status" value="1"/>
</dbReference>
<keyword evidence="5" id="KW-1185">Reference proteome</keyword>
<evidence type="ECO:0000313" key="4">
    <source>
        <dbReference type="EMBL" id="KIK98523.1"/>
    </source>
</evidence>
<dbReference type="GO" id="GO:0008270">
    <property type="term" value="F:zinc ion binding"/>
    <property type="evidence" value="ECO:0007669"/>
    <property type="project" value="UniProtKB-KW"/>
</dbReference>
<dbReference type="EMBL" id="KN824890">
    <property type="protein sequence ID" value="KIK98523.1"/>
    <property type="molecule type" value="Genomic_DNA"/>
</dbReference>
<feature type="compositionally biased region" description="Low complexity" evidence="2">
    <location>
        <begin position="92"/>
        <end position="103"/>
    </location>
</feature>
<feature type="compositionally biased region" description="Acidic residues" evidence="2">
    <location>
        <begin position="1"/>
        <end position="16"/>
    </location>
</feature>
<keyword evidence="1" id="KW-0479">Metal-binding</keyword>
<dbReference type="Pfam" id="PF13923">
    <property type="entry name" value="zf-C3HC4_2"/>
    <property type="match status" value="1"/>
</dbReference>
<feature type="region of interest" description="Disordered" evidence="2">
    <location>
        <begin position="1"/>
        <end position="65"/>
    </location>
</feature>
<dbReference type="AlphaFoldDB" id="A0A0D0DV66"/>
<feature type="compositionally biased region" description="Low complexity" evidence="2">
    <location>
        <begin position="52"/>
        <end position="61"/>
    </location>
</feature>
<evidence type="ECO:0000259" key="3">
    <source>
        <dbReference type="PROSITE" id="PS50089"/>
    </source>
</evidence>
<proteinExistence type="predicted"/>
<dbReference type="InParanoid" id="A0A0D0DV66"/>
<protein>
    <recommendedName>
        <fullName evidence="3">RING-type domain-containing protein</fullName>
    </recommendedName>
</protein>
<dbReference type="Proteomes" id="UP000054538">
    <property type="component" value="Unassembled WGS sequence"/>
</dbReference>
<dbReference type="Gene3D" id="3.30.40.10">
    <property type="entry name" value="Zinc/RING finger domain, C3HC4 (zinc finger)"/>
    <property type="match status" value="1"/>
</dbReference>
<dbReference type="OrthoDB" id="6105938at2759"/>
<dbReference type="HOGENOM" id="CLU_850260_0_0_1"/>
<reference evidence="5" key="2">
    <citation type="submission" date="2015-01" db="EMBL/GenBank/DDBJ databases">
        <title>Evolutionary Origins and Diversification of the Mycorrhizal Mutualists.</title>
        <authorList>
            <consortium name="DOE Joint Genome Institute"/>
            <consortium name="Mycorrhizal Genomics Consortium"/>
            <person name="Kohler A."/>
            <person name="Kuo A."/>
            <person name="Nagy L.G."/>
            <person name="Floudas D."/>
            <person name="Copeland A."/>
            <person name="Barry K.W."/>
            <person name="Cichocki N."/>
            <person name="Veneault-Fourrey C."/>
            <person name="LaButti K."/>
            <person name="Lindquist E.A."/>
            <person name="Lipzen A."/>
            <person name="Lundell T."/>
            <person name="Morin E."/>
            <person name="Murat C."/>
            <person name="Riley R."/>
            <person name="Ohm R."/>
            <person name="Sun H."/>
            <person name="Tunlid A."/>
            <person name="Henrissat B."/>
            <person name="Grigoriev I.V."/>
            <person name="Hibbett D.S."/>
            <person name="Martin F."/>
        </authorList>
    </citation>
    <scope>NUCLEOTIDE SEQUENCE [LARGE SCALE GENOMIC DNA]</scope>
    <source>
        <strain evidence="5">Ve08.2h10</strain>
    </source>
</reference>
<evidence type="ECO:0000313" key="5">
    <source>
        <dbReference type="Proteomes" id="UP000054538"/>
    </source>
</evidence>
<keyword evidence="1" id="KW-0863">Zinc-finger</keyword>
<accession>A0A0D0DV66</accession>
<dbReference type="STRING" id="930991.A0A0D0DV66"/>
<reference evidence="4 5" key="1">
    <citation type="submission" date="2014-04" db="EMBL/GenBank/DDBJ databases">
        <authorList>
            <consortium name="DOE Joint Genome Institute"/>
            <person name="Kuo A."/>
            <person name="Kohler A."/>
            <person name="Jargeat P."/>
            <person name="Nagy L.G."/>
            <person name="Floudas D."/>
            <person name="Copeland A."/>
            <person name="Barry K.W."/>
            <person name="Cichocki N."/>
            <person name="Veneault-Fourrey C."/>
            <person name="LaButti K."/>
            <person name="Lindquist E.A."/>
            <person name="Lipzen A."/>
            <person name="Lundell T."/>
            <person name="Morin E."/>
            <person name="Murat C."/>
            <person name="Sun H."/>
            <person name="Tunlid A."/>
            <person name="Henrissat B."/>
            <person name="Grigoriev I.V."/>
            <person name="Hibbett D.S."/>
            <person name="Martin F."/>
            <person name="Nordberg H.P."/>
            <person name="Cantor M.N."/>
            <person name="Hua S.X."/>
        </authorList>
    </citation>
    <scope>NUCLEOTIDE SEQUENCE [LARGE SCALE GENOMIC DNA]</scope>
    <source>
        <strain evidence="4 5">Ve08.2h10</strain>
    </source>
</reference>
<evidence type="ECO:0000256" key="1">
    <source>
        <dbReference type="PROSITE-ProRule" id="PRU00175"/>
    </source>
</evidence>
<feature type="domain" description="RING-type" evidence="3">
    <location>
        <begin position="160"/>
        <end position="202"/>
    </location>
</feature>